<name>F3QVF6_9BACT</name>
<protein>
    <submittedName>
        <fullName evidence="2">Uncharacterized protein</fullName>
    </submittedName>
</protein>
<sequence length="50" mass="5774">MAVLRRKNEARGSFISKINIVTIIFNMVTIVFMDLKYNFASHLICNTILL</sequence>
<evidence type="ECO:0000256" key="1">
    <source>
        <dbReference type="SAM" id="Phobius"/>
    </source>
</evidence>
<keyword evidence="1" id="KW-0812">Transmembrane</keyword>
<gene>
    <name evidence="2" type="ORF">HMPREF9442_02182</name>
</gene>
<comment type="caution">
    <text evidence="2">The sequence shown here is derived from an EMBL/GenBank/DDBJ whole genome shotgun (WGS) entry which is preliminary data.</text>
</comment>
<accession>F3QVF6</accession>
<reference evidence="2 3" key="1">
    <citation type="submission" date="2011-02" db="EMBL/GenBank/DDBJ databases">
        <authorList>
            <person name="Weinstock G."/>
            <person name="Sodergren E."/>
            <person name="Clifton S."/>
            <person name="Fulton L."/>
            <person name="Fulton B."/>
            <person name="Courtney L."/>
            <person name="Fronick C."/>
            <person name="Harrison M."/>
            <person name="Strong C."/>
            <person name="Farmer C."/>
            <person name="Delahaunty K."/>
            <person name="Markovic C."/>
            <person name="Hall O."/>
            <person name="Minx P."/>
            <person name="Tomlinson C."/>
            <person name="Mitreva M."/>
            <person name="Hou S."/>
            <person name="Chen J."/>
            <person name="Wollam A."/>
            <person name="Pepin K.H."/>
            <person name="Johnson M."/>
            <person name="Bhonagiri V."/>
            <person name="Zhang X."/>
            <person name="Suruliraj S."/>
            <person name="Warren W."/>
            <person name="Chinwalla A."/>
            <person name="Mardis E.R."/>
            <person name="Wilson R.K."/>
        </authorList>
    </citation>
    <scope>NUCLEOTIDE SEQUENCE [LARGE SCALE GENOMIC DNA]</scope>
    <source>
        <strain evidence="2 3">YIT 11841</strain>
    </source>
</reference>
<dbReference type="AlphaFoldDB" id="F3QVF6"/>
<dbReference type="EMBL" id="AFBR01000065">
    <property type="protein sequence ID" value="EGG52737.1"/>
    <property type="molecule type" value="Genomic_DNA"/>
</dbReference>
<organism evidence="2 3">
    <name type="scientific">Paraprevotella xylaniphila YIT 11841</name>
    <dbReference type="NCBI Taxonomy" id="762982"/>
    <lineage>
        <taxon>Bacteria</taxon>
        <taxon>Pseudomonadati</taxon>
        <taxon>Bacteroidota</taxon>
        <taxon>Bacteroidia</taxon>
        <taxon>Bacteroidales</taxon>
        <taxon>Prevotellaceae</taxon>
        <taxon>Paraprevotella</taxon>
    </lineage>
</organism>
<proteinExistence type="predicted"/>
<dbReference type="STRING" id="762982.HMPREF9442_02182"/>
<keyword evidence="3" id="KW-1185">Reference proteome</keyword>
<keyword evidence="1" id="KW-0472">Membrane</keyword>
<feature type="transmembrane region" description="Helical" evidence="1">
    <location>
        <begin position="12"/>
        <end position="33"/>
    </location>
</feature>
<dbReference type="HOGENOM" id="CLU_3120863_0_0_10"/>
<evidence type="ECO:0000313" key="3">
    <source>
        <dbReference type="Proteomes" id="UP000005546"/>
    </source>
</evidence>
<evidence type="ECO:0000313" key="2">
    <source>
        <dbReference type="EMBL" id="EGG52737.1"/>
    </source>
</evidence>
<keyword evidence="1" id="KW-1133">Transmembrane helix</keyword>
<dbReference type="Proteomes" id="UP000005546">
    <property type="component" value="Unassembled WGS sequence"/>
</dbReference>